<dbReference type="RefSeq" id="WP_379187836.1">
    <property type="nucleotide sequence ID" value="NZ_JBHSOW010000032.1"/>
</dbReference>
<dbReference type="Gene3D" id="3.30.429.10">
    <property type="entry name" value="Macrophage Migration Inhibitory Factor"/>
    <property type="match status" value="1"/>
</dbReference>
<dbReference type="EMBL" id="JBHSOW010000032">
    <property type="protein sequence ID" value="MFC5649329.1"/>
    <property type="molecule type" value="Genomic_DNA"/>
</dbReference>
<name>A0ABW0VX34_9BACL</name>
<dbReference type="Pfam" id="PF08921">
    <property type="entry name" value="DUF1904"/>
    <property type="match status" value="1"/>
</dbReference>
<dbReference type="InterPro" id="IPR015017">
    <property type="entry name" value="DUF1904"/>
</dbReference>
<sequence length="110" mass="12009">MPQLVVKGISPQVMMGISKLLVEELVEICQCAADNFTIDCLSVTSVFGGETVTTYPFVEVAWFERGPVIRDAFARAVTQHLHAAGVVDVELAFKVYEESAYYINGESCSA</sequence>
<reference evidence="2" key="1">
    <citation type="journal article" date="2019" name="Int. J. Syst. Evol. Microbiol.">
        <title>The Global Catalogue of Microorganisms (GCM) 10K type strain sequencing project: providing services to taxonomists for standard genome sequencing and annotation.</title>
        <authorList>
            <consortium name="The Broad Institute Genomics Platform"/>
            <consortium name="The Broad Institute Genome Sequencing Center for Infectious Disease"/>
            <person name="Wu L."/>
            <person name="Ma J."/>
        </authorList>
    </citation>
    <scope>NUCLEOTIDE SEQUENCE [LARGE SCALE GENOMIC DNA]</scope>
    <source>
        <strain evidence="2">CGMCC 1.3240</strain>
    </source>
</reference>
<evidence type="ECO:0000313" key="2">
    <source>
        <dbReference type="Proteomes" id="UP001596047"/>
    </source>
</evidence>
<evidence type="ECO:0000313" key="1">
    <source>
        <dbReference type="EMBL" id="MFC5649329.1"/>
    </source>
</evidence>
<gene>
    <name evidence="1" type="ORF">ACFPYJ_09335</name>
</gene>
<comment type="caution">
    <text evidence="1">The sequence shown here is derived from an EMBL/GenBank/DDBJ whole genome shotgun (WGS) entry which is preliminary data.</text>
</comment>
<protein>
    <submittedName>
        <fullName evidence="1">DUF1904 family protein</fullName>
    </submittedName>
</protein>
<keyword evidence="2" id="KW-1185">Reference proteome</keyword>
<dbReference type="Proteomes" id="UP001596047">
    <property type="component" value="Unassembled WGS sequence"/>
</dbReference>
<dbReference type="SUPFAM" id="SSF55331">
    <property type="entry name" value="Tautomerase/MIF"/>
    <property type="match status" value="1"/>
</dbReference>
<dbReference type="InterPro" id="IPR014347">
    <property type="entry name" value="Tautomerase/MIF_sf"/>
</dbReference>
<organism evidence="1 2">
    <name type="scientific">Paenibacillus solisilvae</name>
    <dbReference type="NCBI Taxonomy" id="2486751"/>
    <lineage>
        <taxon>Bacteria</taxon>
        <taxon>Bacillati</taxon>
        <taxon>Bacillota</taxon>
        <taxon>Bacilli</taxon>
        <taxon>Bacillales</taxon>
        <taxon>Paenibacillaceae</taxon>
        <taxon>Paenibacillus</taxon>
    </lineage>
</organism>
<accession>A0ABW0VX34</accession>
<proteinExistence type="predicted"/>